<keyword evidence="12 16" id="KW-0472">Membrane</keyword>
<evidence type="ECO:0000256" key="2">
    <source>
        <dbReference type="ARBA" id="ARBA00010535"/>
    </source>
</evidence>
<keyword evidence="9" id="KW-0249">Electron transport</keyword>
<evidence type="ECO:0000256" key="8">
    <source>
        <dbReference type="ARBA" id="ARBA00022967"/>
    </source>
</evidence>
<keyword evidence="10 16" id="KW-1133">Transmembrane helix</keyword>
<evidence type="ECO:0000256" key="15">
    <source>
        <dbReference type="RuleBase" id="RU000471"/>
    </source>
</evidence>
<sequence length="80" mass="9025">KTNRAPFDLTEGESKLLSGFNAEYGVVPFSLFFIAECVNIIIINTFTTTLFLGAFYNPHTPELYTINFIIKTLLLVISFL</sequence>
<dbReference type="GO" id="GO:0005743">
    <property type="term" value="C:mitochondrial inner membrane"/>
    <property type="evidence" value="ECO:0007669"/>
    <property type="project" value="UniProtKB-SubCell"/>
</dbReference>
<dbReference type="EMBL" id="JH884044">
    <property type="protein sequence ID" value="ELR45584.1"/>
    <property type="molecule type" value="Genomic_DNA"/>
</dbReference>
<evidence type="ECO:0000313" key="17">
    <source>
        <dbReference type="EMBL" id="ELR45584.1"/>
    </source>
</evidence>
<evidence type="ECO:0000256" key="10">
    <source>
        <dbReference type="ARBA" id="ARBA00022989"/>
    </source>
</evidence>
<dbReference type="GO" id="GO:0003954">
    <property type="term" value="F:NADH dehydrogenase activity"/>
    <property type="evidence" value="ECO:0007669"/>
    <property type="project" value="TreeGrafter"/>
</dbReference>
<organism evidence="17 18">
    <name type="scientific">Bos mutus</name>
    <name type="common">wild yak</name>
    <dbReference type="NCBI Taxonomy" id="72004"/>
    <lineage>
        <taxon>Eukaryota</taxon>
        <taxon>Metazoa</taxon>
        <taxon>Chordata</taxon>
        <taxon>Craniata</taxon>
        <taxon>Vertebrata</taxon>
        <taxon>Euteleostomi</taxon>
        <taxon>Mammalia</taxon>
        <taxon>Eutheria</taxon>
        <taxon>Laurasiatheria</taxon>
        <taxon>Artiodactyla</taxon>
        <taxon>Ruminantia</taxon>
        <taxon>Pecora</taxon>
        <taxon>Bovidae</taxon>
        <taxon>Bovinae</taxon>
        <taxon>Bos</taxon>
    </lineage>
</organism>
<evidence type="ECO:0000256" key="16">
    <source>
        <dbReference type="SAM" id="Phobius"/>
    </source>
</evidence>
<keyword evidence="17" id="KW-0830">Ubiquinone</keyword>
<evidence type="ECO:0000256" key="12">
    <source>
        <dbReference type="ARBA" id="ARBA00023136"/>
    </source>
</evidence>
<dbReference type="PROSITE" id="PS00668">
    <property type="entry name" value="COMPLEX1_ND1_2"/>
    <property type="match status" value="1"/>
</dbReference>
<evidence type="ECO:0000256" key="14">
    <source>
        <dbReference type="ARBA" id="ARBA00049551"/>
    </source>
</evidence>
<dbReference type="GO" id="GO:0008137">
    <property type="term" value="F:NADH dehydrogenase (ubiquinone) activity"/>
    <property type="evidence" value="ECO:0007669"/>
    <property type="project" value="UniProtKB-EC"/>
</dbReference>
<dbReference type="EC" id="7.1.1.2" evidence="3"/>
<feature type="non-terminal residue" evidence="17">
    <location>
        <position position="1"/>
    </location>
</feature>
<evidence type="ECO:0000256" key="1">
    <source>
        <dbReference type="ARBA" id="ARBA00004141"/>
    </source>
</evidence>
<dbReference type="InterPro" id="IPR018086">
    <property type="entry name" value="NADH_UbQ_OxRdtase_su1_CS"/>
</dbReference>
<comment type="similarity">
    <text evidence="2 15">Belongs to the complex I subunit 1 family.</text>
</comment>
<dbReference type="GO" id="GO:0009060">
    <property type="term" value="P:aerobic respiration"/>
    <property type="evidence" value="ECO:0007669"/>
    <property type="project" value="TreeGrafter"/>
</dbReference>
<evidence type="ECO:0000256" key="7">
    <source>
        <dbReference type="ARBA" id="ARBA00022692"/>
    </source>
</evidence>
<protein>
    <recommendedName>
        <fullName evidence="4">NADH-ubiquinone oxidoreductase chain 1</fullName>
        <ecNumber evidence="3">7.1.1.2</ecNumber>
    </recommendedName>
    <alternativeName>
        <fullName evidence="13">NADH dehydrogenase subunit 1</fullName>
    </alternativeName>
</protein>
<dbReference type="Proteomes" id="UP000011080">
    <property type="component" value="Unassembled WGS sequence"/>
</dbReference>
<evidence type="ECO:0000256" key="5">
    <source>
        <dbReference type="ARBA" id="ARBA00022448"/>
    </source>
</evidence>
<keyword evidence="7 15" id="KW-0812">Transmembrane</keyword>
<evidence type="ECO:0000256" key="13">
    <source>
        <dbReference type="ARBA" id="ARBA00031024"/>
    </source>
</evidence>
<feature type="transmembrane region" description="Helical" evidence="16">
    <location>
        <begin position="29"/>
        <end position="56"/>
    </location>
</feature>
<keyword evidence="5" id="KW-0813">Transport</keyword>
<keyword evidence="11 15" id="KW-0520">NAD</keyword>
<evidence type="ECO:0000256" key="6">
    <source>
        <dbReference type="ARBA" id="ARBA00022660"/>
    </source>
</evidence>
<feature type="transmembrane region" description="Helical" evidence="16">
    <location>
        <begin position="63"/>
        <end position="79"/>
    </location>
</feature>
<evidence type="ECO:0000256" key="11">
    <source>
        <dbReference type="ARBA" id="ARBA00023027"/>
    </source>
</evidence>
<keyword evidence="6" id="KW-0679">Respiratory chain</keyword>
<dbReference type="InterPro" id="IPR001694">
    <property type="entry name" value="NADH_UbQ_OxRdtase_su1/FPO"/>
</dbReference>
<evidence type="ECO:0000256" key="9">
    <source>
        <dbReference type="ARBA" id="ARBA00022982"/>
    </source>
</evidence>
<reference evidence="17 18" key="1">
    <citation type="journal article" date="2012" name="Nat. Genet.">
        <title>The yak genome and adaptation to life at high altitude.</title>
        <authorList>
            <person name="Qiu Q."/>
            <person name="Zhang G."/>
            <person name="Ma T."/>
            <person name="Qian W."/>
            <person name="Wang J."/>
            <person name="Ye Z."/>
            <person name="Cao C."/>
            <person name="Hu Q."/>
            <person name="Kim J."/>
            <person name="Larkin D.M."/>
            <person name="Auvil L."/>
            <person name="Capitanu B."/>
            <person name="Ma J."/>
            <person name="Lewin H.A."/>
            <person name="Qian X."/>
            <person name="Lang Y."/>
            <person name="Zhou R."/>
            <person name="Wang L."/>
            <person name="Wang K."/>
            <person name="Xia J."/>
            <person name="Liao S."/>
            <person name="Pan S."/>
            <person name="Lu X."/>
            <person name="Hou H."/>
            <person name="Wang Y."/>
            <person name="Zang X."/>
            <person name="Yin Y."/>
            <person name="Ma H."/>
            <person name="Zhang J."/>
            <person name="Wang Z."/>
            <person name="Zhang Y."/>
            <person name="Zhang D."/>
            <person name="Yonezawa T."/>
            <person name="Hasegawa M."/>
            <person name="Zhong Y."/>
            <person name="Liu W."/>
            <person name="Zhang Y."/>
            <person name="Huang Z."/>
            <person name="Zhang S."/>
            <person name="Long R."/>
            <person name="Yang H."/>
            <person name="Wang J."/>
            <person name="Lenstra J.A."/>
            <person name="Cooper D.N."/>
            <person name="Wu Y."/>
            <person name="Wang J."/>
            <person name="Shi P."/>
            <person name="Wang J."/>
            <person name="Liu J."/>
        </authorList>
    </citation>
    <scope>NUCLEOTIDE SEQUENCE [LARGE SCALE GENOMIC DNA]</scope>
    <source>
        <strain evidence="18">yakQH1</strain>
    </source>
</reference>
<dbReference type="Pfam" id="PF00146">
    <property type="entry name" value="NADHdh"/>
    <property type="match status" value="1"/>
</dbReference>
<evidence type="ECO:0000313" key="18">
    <source>
        <dbReference type="Proteomes" id="UP000011080"/>
    </source>
</evidence>
<accession>L8HQJ9</accession>
<evidence type="ECO:0000256" key="4">
    <source>
        <dbReference type="ARBA" id="ARBA00021009"/>
    </source>
</evidence>
<keyword evidence="8" id="KW-1278">Translocase</keyword>
<dbReference type="PANTHER" id="PTHR11432">
    <property type="entry name" value="NADH DEHYDROGENASE SUBUNIT 1"/>
    <property type="match status" value="1"/>
</dbReference>
<name>L8HQJ9_9CETA</name>
<dbReference type="PANTHER" id="PTHR11432:SF3">
    <property type="entry name" value="NADH-UBIQUINONE OXIDOREDUCTASE CHAIN 1"/>
    <property type="match status" value="1"/>
</dbReference>
<comment type="subcellular location">
    <subcellularLocation>
        <location evidence="1">Membrane</location>
        <topology evidence="1">Multi-pass membrane protein</topology>
    </subcellularLocation>
    <subcellularLocation>
        <location evidence="15">Mitochondrion inner membrane</location>
        <topology evidence="15">Multi-pass membrane protein</topology>
    </subcellularLocation>
</comment>
<dbReference type="AlphaFoldDB" id="L8HQJ9"/>
<proteinExistence type="inferred from homology"/>
<gene>
    <name evidence="17" type="ORF">M91_04326</name>
</gene>
<comment type="catalytic activity">
    <reaction evidence="14">
        <text>a ubiquinone + NADH + 5 H(+)(in) = a ubiquinol + NAD(+) + 4 H(+)(out)</text>
        <dbReference type="Rhea" id="RHEA:29091"/>
        <dbReference type="Rhea" id="RHEA-COMP:9565"/>
        <dbReference type="Rhea" id="RHEA-COMP:9566"/>
        <dbReference type="ChEBI" id="CHEBI:15378"/>
        <dbReference type="ChEBI" id="CHEBI:16389"/>
        <dbReference type="ChEBI" id="CHEBI:17976"/>
        <dbReference type="ChEBI" id="CHEBI:57540"/>
        <dbReference type="ChEBI" id="CHEBI:57945"/>
        <dbReference type="EC" id="7.1.1.2"/>
    </reaction>
</comment>
<evidence type="ECO:0000256" key="3">
    <source>
        <dbReference type="ARBA" id="ARBA00012944"/>
    </source>
</evidence>